<evidence type="ECO:0000313" key="5">
    <source>
        <dbReference type="Proteomes" id="UP001235939"/>
    </source>
</evidence>
<dbReference type="Gene3D" id="2.30.29.30">
    <property type="entry name" value="Pleckstrin-homology domain (PH domain)/Phosphotyrosine-binding domain (PTB)"/>
    <property type="match status" value="2"/>
</dbReference>
<gene>
    <name evidence="4" type="ORF">LAZ67_13001926</name>
</gene>
<dbReference type="SUPFAM" id="SSF50729">
    <property type="entry name" value="PH domain-like"/>
    <property type="match status" value="2"/>
</dbReference>
<keyword evidence="1" id="KW-0862">Zinc</keyword>
<accession>A0ABY6L7Q7</accession>
<evidence type="ECO:0000256" key="1">
    <source>
        <dbReference type="PROSITE-ProRule" id="PRU00288"/>
    </source>
</evidence>
<feature type="domain" description="Arf-GAP" evidence="3">
    <location>
        <begin position="14"/>
        <end position="118"/>
    </location>
</feature>
<dbReference type="PANTHER" id="PTHR46021">
    <property type="entry name" value="ARF-GAP WITH DUAL PH DOMAIN-CONTAINING PROTEIN 1-LIKE PROTEIN"/>
    <property type="match status" value="1"/>
</dbReference>
<dbReference type="PROSITE" id="PS50115">
    <property type="entry name" value="ARFGAP"/>
    <property type="match status" value="1"/>
</dbReference>
<dbReference type="PROSITE" id="PS50003">
    <property type="entry name" value="PH_DOMAIN"/>
    <property type="match status" value="2"/>
</dbReference>
<feature type="domain" description="PH" evidence="2">
    <location>
        <begin position="241"/>
        <end position="343"/>
    </location>
</feature>
<dbReference type="InterPro" id="IPR001164">
    <property type="entry name" value="ArfGAP_dom"/>
</dbReference>
<sequence>MFTRLKKFQPYPSCSGFYIDYVSCNLGIFLCKECAVIHRSVGVHISLVKPLSSKSWHLSELNFLEKVGNMAARENYQKHLPLSYRRPTSLDPLVVREQWVRAKYEREEFSQPNRGSYRLGHKEGLLWKKDKHKATYKSRKFMLSGVDNCLMYFTKNPKKPKGKLNLFELNVTFCPAKMENPNGMQIVFYQKGEVRCIFVYAEEGQEIVSWYNAIRAAKLNAQLVAFPHETEAHLAAQVTWDFANEGWLQKSGPSASDPYRRRWFTMDRRHLMYFENPLDPTPRGMIFVGHRFDGFSVRRGVPPGYVQLPFGFTLITPNRRYLLFADNNEELARWFNVLDFVVETEPGPLDLPLSSRRSS</sequence>
<dbReference type="InterPro" id="IPR001849">
    <property type="entry name" value="PH_domain"/>
</dbReference>
<keyword evidence="5" id="KW-1185">Reference proteome</keyword>
<dbReference type="InterPro" id="IPR037278">
    <property type="entry name" value="ARFGAP/RecO"/>
</dbReference>
<dbReference type="SMART" id="SM00105">
    <property type="entry name" value="ArfGap"/>
    <property type="match status" value="1"/>
</dbReference>
<reference evidence="4 5" key="1">
    <citation type="submission" date="2022-01" db="EMBL/GenBank/DDBJ databases">
        <title>A chromosomal length assembly of Cordylochernes scorpioides.</title>
        <authorList>
            <person name="Zeh D."/>
            <person name="Zeh J."/>
        </authorList>
    </citation>
    <scope>NUCLEOTIDE SEQUENCE [LARGE SCALE GENOMIC DNA]</scope>
    <source>
        <strain evidence="4">IN4F17</strain>
        <tissue evidence="4">Whole Body</tissue>
    </source>
</reference>
<dbReference type="InterPro" id="IPR052589">
    <property type="entry name" value="Arf-GAP_dual-PH_domain"/>
</dbReference>
<dbReference type="PANTHER" id="PTHR46021:SF2">
    <property type="entry name" value="ARF-GAP WITH DUAL PH DOMAIN-CONTAINING PROTEIN 1"/>
    <property type="match status" value="1"/>
</dbReference>
<dbReference type="Gene3D" id="1.10.220.150">
    <property type="entry name" value="Arf GTPase activating protein"/>
    <property type="match status" value="1"/>
</dbReference>
<evidence type="ECO:0000259" key="2">
    <source>
        <dbReference type="PROSITE" id="PS50003"/>
    </source>
</evidence>
<keyword evidence="1" id="KW-0479">Metal-binding</keyword>
<dbReference type="Proteomes" id="UP001235939">
    <property type="component" value="Chromosome 13"/>
</dbReference>
<dbReference type="Pfam" id="PF01412">
    <property type="entry name" value="ArfGap"/>
    <property type="match status" value="1"/>
</dbReference>
<organism evidence="4 5">
    <name type="scientific">Cordylochernes scorpioides</name>
    <dbReference type="NCBI Taxonomy" id="51811"/>
    <lineage>
        <taxon>Eukaryota</taxon>
        <taxon>Metazoa</taxon>
        <taxon>Ecdysozoa</taxon>
        <taxon>Arthropoda</taxon>
        <taxon>Chelicerata</taxon>
        <taxon>Arachnida</taxon>
        <taxon>Pseudoscorpiones</taxon>
        <taxon>Cheliferoidea</taxon>
        <taxon>Chernetidae</taxon>
        <taxon>Cordylochernes</taxon>
    </lineage>
</organism>
<feature type="domain" description="PH" evidence="2">
    <location>
        <begin position="119"/>
        <end position="219"/>
    </location>
</feature>
<evidence type="ECO:0000313" key="4">
    <source>
        <dbReference type="EMBL" id="UYV75958.1"/>
    </source>
</evidence>
<dbReference type="Pfam" id="PF00169">
    <property type="entry name" value="PH"/>
    <property type="match status" value="2"/>
</dbReference>
<protein>
    <submittedName>
        <fullName evidence="4">ADAP2</fullName>
    </submittedName>
</protein>
<dbReference type="InterPro" id="IPR038508">
    <property type="entry name" value="ArfGAP_dom_sf"/>
</dbReference>
<dbReference type="PRINTS" id="PR00405">
    <property type="entry name" value="REVINTRACTNG"/>
</dbReference>
<dbReference type="SMART" id="SM00233">
    <property type="entry name" value="PH"/>
    <property type="match status" value="2"/>
</dbReference>
<evidence type="ECO:0000259" key="3">
    <source>
        <dbReference type="PROSITE" id="PS50115"/>
    </source>
</evidence>
<keyword evidence="1" id="KW-0863">Zinc-finger</keyword>
<proteinExistence type="predicted"/>
<dbReference type="EMBL" id="CP092875">
    <property type="protein sequence ID" value="UYV75958.1"/>
    <property type="molecule type" value="Genomic_DNA"/>
</dbReference>
<dbReference type="SUPFAM" id="SSF57863">
    <property type="entry name" value="ArfGap/RecO-like zinc finger"/>
    <property type="match status" value="1"/>
</dbReference>
<dbReference type="InterPro" id="IPR011993">
    <property type="entry name" value="PH-like_dom_sf"/>
</dbReference>
<name>A0ABY6L7Q7_9ARAC</name>